<organism evidence="3">
    <name type="scientific">Cladocopium goreaui</name>
    <dbReference type="NCBI Taxonomy" id="2562237"/>
    <lineage>
        <taxon>Eukaryota</taxon>
        <taxon>Sar</taxon>
        <taxon>Alveolata</taxon>
        <taxon>Dinophyceae</taxon>
        <taxon>Suessiales</taxon>
        <taxon>Symbiodiniaceae</taxon>
        <taxon>Cladocopium</taxon>
    </lineage>
</organism>
<dbReference type="Proteomes" id="UP001152797">
    <property type="component" value="Unassembled WGS sequence"/>
</dbReference>
<proteinExistence type="predicted"/>
<feature type="region of interest" description="Disordered" evidence="2">
    <location>
        <begin position="1"/>
        <end position="39"/>
    </location>
</feature>
<reference evidence="3" key="1">
    <citation type="submission" date="2022-10" db="EMBL/GenBank/DDBJ databases">
        <authorList>
            <person name="Chen Y."/>
            <person name="Dougan E. K."/>
            <person name="Chan C."/>
            <person name="Rhodes N."/>
            <person name="Thang M."/>
        </authorList>
    </citation>
    <scope>NUCLEOTIDE SEQUENCE</scope>
</reference>
<dbReference type="EMBL" id="CAMXCT020006124">
    <property type="protein sequence ID" value="CAL1167365.1"/>
    <property type="molecule type" value="Genomic_DNA"/>
</dbReference>
<keyword evidence="5" id="KW-1185">Reference proteome</keyword>
<dbReference type="GO" id="GO:0003677">
    <property type="term" value="F:DNA binding"/>
    <property type="evidence" value="ECO:0007669"/>
    <property type="project" value="InterPro"/>
</dbReference>
<protein>
    <submittedName>
        <fullName evidence="3">Uncharacterized protein</fullName>
    </submittedName>
</protein>
<feature type="compositionally biased region" description="Basic and acidic residues" evidence="2">
    <location>
        <begin position="1"/>
        <end position="25"/>
    </location>
</feature>
<dbReference type="AlphaFoldDB" id="A0A9P1GHL1"/>
<reference evidence="4" key="2">
    <citation type="submission" date="2024-04" db="EMBL/GenBank/DDBJ databases">
        <authorList>
            <person name="Chen Y."/>
            <person name="Shah S."/>
            <person name="Dougan E. K."/>
            <person name="Thang M."/>
            <person name="Chan C."/>
        </authorList>
    </citation>
    <scope>NUCLEOTIDE SEQUENCE [LARGE SCALE GENOMIC DNA]</scope>
</reference>
<dbReference type="GO" id="GO:0006310">
    <property type="term" value="P:DNA recombination"/>
    <property type="evidence" value="ECO:0007669"/>
    <property type="project" value="UniProtKB-KW"/>
</dbReference>
<accession>A0A9P1GHL1</accession>
<evidence type="ECO:0000313" key="3">
    <source>
        <dbReference type="EMBL" id="CAI4013990.1"/>
    </source>
</evidence>
<dbReference type="EMBL" id="CAMXCT010006124">
    <property type="protein sequence ID" value="CAI4013990.1"/>
    <property type="molecule type" value="Genomic_DNA"/>
</dbReference>
<gene>
    <name evidence="3" type="ORF">C1SCF055_LOCUS38921</name>
</gene>
<feature type="compositionally biased region" description="Basic and acidic residues" evidence="2">
    <location>
        <begin position="327"/>
        <end position="360"/>
    </location>
</feature>
<name>A0A9P1GHL1_9DINO</name>
<evidence type="ECO:0000313" key="4">
    <source>
        <dbReference type="EMBL" id="CAL1167365.1"/>
    </source>
</evidence>
<dbReference type="GO" id="GO:0015074">
    <property type="term" value="P:DNA integration"/>
    <property type="evidence" value="ECO:0007669"/>
    <property type="project" value="InterPro"/>
</dbReference>
<feature type="compositionally biased region" description="Acidic residues" evidence="2">
    <location>
        <begin position="376"/>
        <end position="391"/>
    </location>
</feature>
<feature type="non-terminal residue" evidence="3">
    <location>
        <position position="1"/>
    </location>
</feature>
<feature type="compositionally biased region" description="Basic and acidic residues" evidence="2">
    <location>
        <begin position="413"/>
        <end position="427"/>
    </location>
</feature>
<evidence type="ECO:0000313" key="5">
    <source>
        <dbReference type="Proteomes" id="UP001152797"/>
    </source>
</evidence>
<sequence>SNADRRGRERRDSRSGDKDKAGKERSRSRRRRRQHNEDKAEFNGKLMTLDLYLMKRRFFFLHLYSGPHDPLGTTLERLAKRCKMKVTVESYDRENGGADLLADQPYAKLLQQAREGKWDGYHAGFPCTSFSRLRWREREGYPGPCRSRSHPYGIPGNSVALQRECDQGTLHASRSLMMAEVIANSRPDDVVKPAVTVENPPPSDHDQHCSAWELPEVHGAVEKLDWTKVAFTSCHFQRRVELGKRTFKPQMFAGSLLGIRSLAGTCPCGKADHIPVVGKARSVESGHYSDELREAYAELVIHHFRRLATAEFYAKREADLKKEVDELRRKSAKRERSPSPSRNAEEPRAKTKEEEAEQAKAESTATSKSKARPKEEDEYTYEYETEDDEVGEGTISASVVRDDDFYPLPTPGRRPDLWGKSEDTDPARLPRDGLGLGLSEMLQTQANLPFRPLHEGQRGEGMGMGSNASGVSITRLLRVSATTSIEPRRSGPSSASQGFDNPGEPQEPFEANQSRVTMSDVFGRSRGRGAHGDEGQYEGPSVSMGEVFGRTRPQPLHNDMGSHLSPSAGLSSFGRLHRTTLVDREPPMEFVPGMMVPANVERGDTQRTAEGGIFGAAPTLSRVFKMASETCKSVYNMWSPKKEPKEDKTERIAVPKLDLDGKPASQVSRKRKAVNVLELARRASRSKTAVAELEEGFNSKTSVATKKAMRATIGKILKEARGEPPVPPTTEKLKVLAGVLKQANYRAAPQYLGEFKIMAIEGGHQWSDQLERTLKLCKRSTTRALGPKKKAKEVPVQETGKTFVPTVTKKKPKTVPLARELFEFGVIWMLREIELALLTKDHLKVDVESRSVVLTIPVSKTDQTGLVMTRMLQCLCEGKDCSTGCPLRVSALLVFGMEDLKTHHAAVTNKGTKAKKSQVVKEWQKLYGKGTSGHSTRRTGALRYIRHGWAIPQVAYLGRWKSDVIYEYAAEALESLPVNANRAFITNLYGTKEHNEMGPINYKPRDVEEVRDYLLSELSLAQEHQQCALKAMDFEIESMKKRADRNNGRLPPFVRLLDSRIVHHNWNMTACTPPLAWKTMCGWHYHKSDYMFLASEEGGQVCKKCMEIAQLQKRV</sequence>
<feature type="region of interest" description="Disordered" evidence="2">
    <location>
        <begin position="483"/>
        <end position="571"/>
    </location>
</feature>
<dbReference type="SUPFAM" id="SSF56349">
    <property type="entry name" value="DNA breaking-rejoining enzymes"/>
    <property type="match status" value="1"/>
</dbReference>
<evidence type="ECO:0000256" key="2">
    <source>
        <dbReference type="SAM" id="MobiDB-lite"/>
    </source>
</evidence>
<comment type="caution">
    <text evidence="3">The sequence shown here is derived from an EMBL/GenBank/DDBJ whole genome shotgun (WGS) entry which is preliminary data.</text>
</comment>
<dbReference type="InterPro" id="IPR011010">
    <property type="entry name" value="DNA_brk_join_enz"/>
</dbReference>
<dbReference type="InterPro" id="IPR013762">
    <property type="entry name" value="Integrase-like_cat_sf"/>
</dbReference>
<feature type="region of interest" description="Disordered" evidence="2">
    <location>
        <begin position="327"/>
        <end position="427"/>
    </location>
</feature>
<feature type="compositionally biased region" description="Polar residues" evidence="2">
    <location>
        <begin position="483"/>
        <end position="499"/>
    </location>
</feature>
<dbReference type="EMBL" id="CAMXCT030006124">
    <property type="protein sequence ID" value="CAL4801302.1"/>
    <property type="molecule type" value="Genomic_DNA"/>
</dbReference>
<dbReference type="Gene3D" id="1.10.443.10">
    <property type="entry name" value="Intergrase catalytic core"/>
    <property type="match status" value="1"/>
</dbReference>
<keyword evidence="1" id="KW-0233">DNA recombination</keyword>
<evidence type="ECO:0000256" key="1">
    <source>
        <dbReference type="ARBA" id="ARBA00023172"/>
    </source>
</evidence>